<evidence type="ECO:0000256" key="8">
    <source>
        <dbReference type="ARBA" id="ARBA00022741"/>
    </source>
</evidence>
<evidence type="ECO:0000256" key="12">
    <source>
        <dbReference type="ARBA" id="ARBA00023211"/>
    </source>
</evidence>
<comment type="catalytic activity">
    <reaction evidence="13 14">
        <text>hydrogencarbonate + NH4(+) + 2 ATP = carbamoyl phosphate + 2 ADP + phosphate + 2 H(+)</text>
        <dbReference type="Rhea" id="RHEA:18029"/>
        <dbReference type="ChEBI" id="CHEBI:15378"/>
        <dbReference type="ChEBI" id="CHEBI:17544"/>
        <dbReference type="ChEBI" id="CHEBI:28938"/>
        <dbReference type="ChEBI" id="CHEBI:30616"/>
        <dbReference type="ChEBI" id="CHEBI:43474"/>
        <dbReference type="ChEBI" id="CHEBI:58228"/>
        <dbReference type="ChEBI" id="CHEBI:456216"/>
        <dbReference type="EC" id="6.3.4.16"/>
    </reaction>
</comment>
<dbReference type="Pfam" id="PF02786">
    <property type="entry name" value="CPSase_L_D2"/>
    <property type="match status" value="2"/>
</dbReference>
<sequence length="1107" mass="120022">MPKRTDISSILVIGAGPIIIGQACEFDYSGTQAIKALKEEGYRVILVNSNPATIMTDPEMADATYIEPITPEIVAKIIAKERPDAVLPTMGGQTALNCALSLNKDGTLEKYGVQMIGADAEAIDKAEDRLKFRDAMDKIGLESARSGIAHSVDQAYEVLERTGLPSIIRPSFTLGGTGGGIAYNKAEFERIVREGLDASPTTEVLIEESLLGWKEYEMEVVRDRKDNCIIICSIENVDPMGVHTGDSITVAPALTLTDKEYQIMRTASLEVLREIGVETGGSNVQFAVNPADGRLIVIEMNPRVSRSSALASKATGFPIARIAAKLAVGYTLDELTNEITGATPASFEPTIDYVVTKIPRFAFEKFKGAKPELATAMKSVGEVMAIGRCFAESMQKALRGLETGLDGFNRVPELEGVSREKITAALSQRTPDRILRIAQAFREEFTVEEINRITGFDPWFLRQIEAIIYEENMLGHNGLPRDAEEMRRLKAMGFSDKRLATLAVRSVGVAGGMAETQARRSGLLHDALRAMAGATSEQEVRALRHKLGVYPVYKRIDSCAAEFEAITPYMYSTYEAPSFGESEDEANPSDRRKIVILGGGPNRIGQGIEFDYCCVHACLALAEAGFETIMVNCNPETVSTDYDTSDRLYFEPLTEEDVLEILRVEMSKGELVGVIVQFGGQTPLKLAAALEREGIPILGTSPDAIDLAEDRERFAKLVSKLKLKQPENGIAKSRDEAAAVAARIGYPVLLRPSYVLGGRAMEIVDSVAQLDDYIATAVNVSGDSPVLVDQYLRDAVECDVDVIADGNEVRIAGVMQHIEEAGVHSGDSACTLPPYSLPDDIVEEMERQATALAEALDVRGLMNVQFAVKDGEVYLIEVNPRASRTVPFVAKAIGKPVAKIASRVMAGEPLSSFEPFNLKPDHMSVKEAVFPFSRFPGSDPALSPEMKSTGEVMGIDADFPAAFLKSQLGAGMVLPEEGTLFVSVKDSDKEVILPAVATLLEKGFRVIATGGTQRFLAAQGLEVELVNKVAEGRPHIVDAIIDGEVALIFNTTEGWQSLLDSQSIRVAALEQKVPYYTTAAASLAAARAIAEVSTEQLEVRSLQDYYS</sequence>
<dbReference type="GO" id="GO:0004088">
    <property type="term" value="F:carbamoyl-phosphate synthase (glutamine-hydrolyzing) activity"/>
    <property type="evidence" value="ECO:0007669"/>
    <property type="project" value="UniProtKB-EC"/>
</dbReference>
<evidence type="ECO:0000256" key="4">
    <source>
        <dbReference type="ARBA" id="ARBA00022598"/>
    </source>
</evidence>
<comment type="cofactor">
    <cofactor evidence="14">
        <name>Mg(2+)</name>
        <dbReference type="ChEBI" id="CHEBI:18420"/>
    </cofactor>
    <cofactor evidence="14">
        <name>Mn(2+)</name>
        <dbReference type="ChEBI" id="CHEBI:29035"/>
    </cofactor>
    <text evidence="14">Binds 4 Mg(2+) or Mn(2+) ions per subunit.</text>
</comment>
<dbReference type="PANTHER" id="PTHR11405:SF53">
    <property type="entry name" value="CARBAMOYL-PHOSPHATE SYNTHASE [AMMONIA], MITOCHONDRIAL"/>
    <property type="match status" value="1"/>
</dbReference>
<feature type="binding site" evidence="14">
    <location>
        <position position="175"/>
    </location>
    <ligand>
        <name>ATP</name>
        <dbReference type="ChEBI" id="CHEBI:30616"/>
        <label>1</label>
    </ligand>
</feature>
<evidence type="ECO:0000256" key="14">
    <source>
        <dbReference type="HAMAP-Rule" id="MF_01210"/>
    </source>
</evidence>
<keyword evidence="3 14" id="KW-0055">Arginine biosynthesis</keyword>
<feature type="binding site" evidence="14">
    <location>
        <position position="301"/>
    </location>
    <ligand>
        <name>Mg(2+)</name>
        <dbReference type="ChEBI" id="CHEBI:18420"/>
        <label>2</label>
    </ligand>
</feature>
<feature type="binding site" evidence="14">
    <location>
        <position position="176"/>
    </location>
    <ligand>
        <name>ATP</name>
        <dbReference type="ChEBI" id="CHEBI:30616"/>
        <label>1</label>
    </ligand>
</feature>
<dbReference type="PROSITE" id="PS00866">
    <property type="entry name" value="CPSASE_1"/>
    <property type="match status" value="1"/>
</dbReference>
<feature type="binding site" evidence="14">
    <location>
        <position position="824"/>
    </location>
    <ligand>
        <name>ATP</name>
        <dbReference type="ChEBI" id="CHEBI:30616"/>
        <label>2</label>
    </ligand>
</feature>
<feature type="binding site" evidence="14">
    <location>
        <position position="865"/>
    </location>
    <ligand>
        <name>ATP</name>
        <dbReference type="ChEBI" id="CHEBI:30616"/>
        <label>2</label>
    </ligand>
</feature>
<dbReference type="PRINTS" id="PR00098">
    <property type="entry name" value="CPSASE"/>
</dbReference>
<feature type="region of interest" description="Allosteric domain" evidence="14">
    <location>
        <begin position="972"/>
        <end position="1107"/>
    </location>
</feature>
<dbReference type="SUPFAM" id="SSF56059">
    <property type="entry name" value="Glutathione synthetase ATP-binding domain-like"/>
    <property type="match status" value="2"/>
</dbReference>
<dbReference type="Gene3D" id="3.40.50.20">
    <property type="match status" value="2"/>
</dbReference>
<dbReference type="InterPro" id="IPR036914">
    <property type="entry name" value="MGS-like_dom_sf"/>
</dbReference>
<dbReference type="InterPro" id="IPR005483">
    <property type="entry name" value="CPSase_dom"/>
</dbReference>
<keyword evidence="4 14" id="KW-0436">Ligase</keyword>
<dbReference type="EMBL" id="CP081297">
    <property type="protein sequence ID" value="QZD88353.1"/>
    <property type="molecule type" value="Genomic_DNA"/>
</dbReference>
<comment type="catalytic activity">
    <reaction evidence="14">
        <text>hydrogencarbonate + L-glutamine + 2 ATP + H2O = carbamoyl phosphate + L-glutamate + 2 ADP + phosphate + 2 H(+)</text>
        <dbReference type="Rhea" id="RHEA:18633"/>
        <dbReference type="ChEBI" id="CHEBI:15377"/>
        <dbReference type="ChEBI" id="CHEBI:15378"/>
        <dbReference type="ChEBI" id="CHEBI:17544"/>
        <dbReference type="ChEBI" id="CHEBI:29985"/>
        <dbReference type="ChEBI" id="CHEBI:30616"/>
        <dbReference type="ChEBI" id="CHEBI:43474"/>
        <dbReference type="ChEBI" id="CHEBI:58228"/>
        <dbReference type="ChEBI" id="CHEBI:58359"/>
        <dbReference type="ChEBI" id="CHEBI:456216"/>
        <dbReference type="EC" id="6.3.5.5"/>
    </reaction>
</comment>
<feature type="binding site" evidence="14">
    <location>
        <position position="825"/>
    </location>
    <ligand>
        <name>ATP</name>
        <dbReference type="ChEBI" id="CHEBI:30616"/>
        <label>2</label>
    </ligand>
</feature>
<feature type="binding site" evidence="14">
    <location>
        <position position="301"/>
    </location>
    <ligand>
        <name>Mn(2+)</name>
        <dbReference type="ChEBI" id="CHEBI:29035"/>
        <label>2</label>
    </ligand>
</feature>
<keyword evidence="7 14" id="KW-0677">Repeat</keyword>
<comment type="caution">
    <text evidence="14">Lacks conserved residue(s) required for the propagation of feature annotation.</text>
</comment>
<feature type="binding site" evidence="14">
    <location>
        <position position="879"/>
    </location>
    <ligand>
        <name>Mn(2+)</name>
        <dbReference type="ChEBI" id="CHEBI:29035"/>
        <label>4</label>
    </ligand>
</feature>
<feature type="binding site" evidence="14">
    <location>
        <position position="299"/>
    </location>
    <ligand>
        <name>Mg(2+)</name>
        <dbReference type="ChEBI" id="CHEBI:18420"/>
        <label>2</label>
    </ligand>
</feature>
<dbReference type="InterPro" id="IPR016185">
    <property type="entry name" value="PreATP-grasp_dom_sf"/>
</dbReference>
<name>A0ABX8ZMC0_9SPHN</name>
<feature type="binding site" evidence="14">
    <location>
        <position position="877"/>
    </location>
    <ligand>
        <name>Mg(2+)</name>
        <dbReference type="ChEBI" id="CHEBI:18420"/>
        <label>3</label>
    </ligand>
</feature>
<dbReference type="HAMAP" id="MF_01210_B">
    <property type="entry name" value="CPSase_L_chain_B"/>
    <property type="match status" value="1"/>
</dbReference>
<dbReference type="SUPFAM" id="SSF48108">
    <property type="entry name" value="Carbamoyl phosphate synthetase, large subunit connection domain"/>
    <property type="match status" value="1"/>
</dbReference>
<evidence type="ECO:0000256" key="6">
    <source>
        <dbReference type="ARBA" id="ARBA00022723"/>
    </source>
</evidence>
<evidence type="ECO:0000313" key="18">
    <source>
        <dbReference type="Proteomes" id="UP000824280"/>
    </source>
</evidence>
<dbReference type="InterPro" id="IPR011607">
    <property type="entry name" value="MGS-like_dom"/>
</dbReference>
<accession>A0ABX8ZMC0</accession>
<feature type="binding site" evidence="14">
    <location>
        <position position="790"/>
    </location>
    <ligand>
        <name>ATP</name>
        <dbReference type="ChEBI" id="CHEBI:30616"/>
        <label>2</label>
    </ligand>
</feature>
<dbReference type="NCBIfam" id="NF003671">
    <property type="entry name" value="PRK05294.1"/>
    <property type="match status" value="1"/>
</dbReference>
<dbReference type="EC" id="6.3.5.5" evidence="14"/>
<dbReference type="RefSeq" id="WP_221423884.1">
    <property type="nucleotide sequence ID" value="NZ_CP081297.1"/>
</dbReference>
<feature type="region of interest" description="Carboxyphosphate synthetic domain" evidence="14">
    <location>
        <begin position="1"/>
        <end position="402"/>
    </location>
</feature>
<comment type="subunit">
    <text evidence="14">Composed of two chains; the small (or glutamine) chain promotes the hydrolysis of glutamine to ammonia, which is used by the large (or ammonia) chain to synthesize carbamoyl phosphate. Tetramer of heterodimers (alpha,beta)4.</text>
</comment>
<dbReference type="InterPro" id="IPR005479">
    <property type="entry name" value="CPAse_ATP-bd"/>
</dbReference>
<evidence type="ECO:0000256" key="2">
    <source>
        <dbReference type="ARBA" id="ARBA00009799"/>
    </source>
</evidence>
<reference evidence="17 18" key="1">
    <citation type="submission" date="2021-08" db="EMBL/GenBank/DDBJ databases">
        <title>Comparative Genomics Analysis of the Genus Qipengyuania Reveals Extensive Genetic Diversity and Metabolic Versatility, Including the Description of Fifteen Novel Species.</title>
        <authorList>
            <person name="Liu Y."/>
        </authorList>
    </citation>
    <scope>NUCLEOTIDE SEQUENCE [LARGE SCALE GENOMIC DNA]</scope>
    <source>
        <strain evidence="17 18">1XM2-8</strain>
    </source>
</reference>
<keyword evidence="12" id="KW-0464">Manganese</keyword>
<feature type="binding site" evidence="14">
    <location>
        <position position="797"/>
    </location>
    <ligand>
        <name>ATP</name>
        <dbReference type="ChEBI" id="CHEBI:30616"/>
        <label>2</label>
    </ligand>
</feature>
<evidence type="ECO:0000256" key="9">
    <source>
        <dbReference type="ARBA" id="ARBA00022840"/>
    </source>
</evidence>
<dbReference type="SUPFAM" id="SSF52335">
    <property type="entry name" value="Methylglyoxal synthase-like"/>
    <property type="match status" value="1"/>
</dbReference>
<dbReference type="Proteomes" id="UP000824280">
    <property type="component" value="Chromosome"/>
</dbReference>
<feature type="binding site" evidence="14">
    <location>
        <position position="285"/>
    </location>
    <ligand>
        <name>Mn(2+)</name>
        <dbReference type="ChEBI" id="CHEBI:29035"/>
        <label>1</label>
    </ligand>
</feature>
<feature type="binding site" evidence="14">
    <location>
        <position position="169"/>
    </location>
    <ligand>
        <name>ATP</name>
        <dbReference type="ChEBI" id="CHEBI:30616"/>
        <label>1</label>
    </ligand>
</feature>
<feature type="binding site" evidence="14">
    <location>
        <position position="215"/>
    </location>
    <ligand>
        <name>ATP</name>
        <dbReference type="ChEBI" id="CHEBI:30616"/>
        <label>1</label>
    </ligand>
</feature>
<keyword evidence="10" id="KW-0460">Magnesium</keyword>
<comment type="pathway">
    <text evidence="14">Pyrimidine metabolism; UMP biosynthesis via de novo pathway; (S)-dihydroorotate from bicarbonate: step 1/3.</text>
</comment>
<dbReference type="EC" id="6.3.4.16" evidence="14"/>
<dbReference type="PROSITE" id="PS51855">
    <property type="entry name" value="MGS"/>
    <property type="match status" value="1"/>
</dbReference>
<dbReference type="InterPro" id="IPR036897">
    <property type="entry name" value="CarbamoylP_synth_lsu_oligo_sf"/>
</dbReference>
<feature type="binding site" evidence="14">
    <location>
        <position position="299"/>
    </location>
    <ligand>
        <name>Mg(2+)</name>
        <dbReference type="ChEBI" id="CHEBI:18420"/>
        <label>1</label>
    </ligand>
</feature>
<evidence type="ECO:0000256" key="11">
    <source>
        <dbReference type="ARBA" id="ARBA00022975"/>
    </source>
</evidence>
<feature type="binding site" evidence="14">
    <location>
        <position position="208"/>
    </location>
    <ligand>
        <name>ATP</name>
        <dbReference type="ChEBI" id="CHEBI:30616"/>
        <label>1</label>
    </ligand>
</feature>
<feature type="binding site" evidence="14">
    <location>
        <position position="865"/>
    </location>
    <ligand>
        <name>Mn(2+)</name>
        <dbReference type="ChEBI" id="CHEBI:29035"/>
        <label>3</label>
    </ligand>
</feature>
<feature type="binding site" evidence="14">
    <location>
        <position position="243"/>
    </location>
    <ligand>
        <name>ATP</name>
        <dbReference type="ChEBI" id="CHEBI:30616"/>
        <label>1</label>
    </ligand>
</feature>
<feature type="binding site" evidence="14">
    <location>
        <position position="285"/>
    </location>
    <ligand>
        <name>ATP</name>
        <dbReference type="ChEBI" id="CHEBI:30616"/>
        <label>1</label>
    </ligand>
</feature>
<dbReference type="Gene3D" id="3.40.50.1380">
    <property type="entry name" value="Methylglyoxal synthase-like domain"/>
    <property type="match status" value="1"/>
</dbReference>
<dbReference type="InterPro" id="IPR011761">
    <property type="entry name" value="ATP-grasp"/>
</dbReference>
<dbReference type="Gene3D" id="3.30.470.20">
    <property type="entry name" value="ATP-grasp fold, B domain"/>
    <property type="match status" value="2"/>
</dbReference>
<feature type="binding site" evidence="14">
    <location>
        <position position="751"/>
    </location>
    <ligand>
        <name>ATP</name>
        <dbReference type="ChEBI" id="CHEBI:30616"/>
        <label>2</label>
    </ligand>
</feature>
<evidence type="ECO:0000256" key="13">
    <source>
        <dbReference type="ARBA" id="ARBA00047359"/>
    </source>
</evidence>
<dbReference type="InterPro" id="IPR058047">
    <property type="entry name" value="CPSase_preATP-grasp"/>
</dbReference>
<keyword evidence="11 14" id="KW-0665">Pyrimidine biosynthesis</keyword>
<dbReference type="PROSITE" id="PS51257">
    <property type="entry name" value="PROKAR_LIPOPROTEIN"/>
    <property type="match status" value="1"/>
</dbReference>
<feature type="binding site" evidence="14">
    <location>
        <position position="210"/>
    </location>
    <ligand>
        <name>ATP</name>
        <dbReference type="ChEBI" id="CHEBI:30616"/>
        <label>1</label>
    </ligand>
</feature>
<feature type="binding site" evidence="14">
    <location>
        <position position="792"/>
    </location>
    <ligand>
        <name>ATP</name>
        <dbReference type="ChEBI" id="CHEBI:30616"/>
        <label>2</label>
    </ligand>
</feature>
<dbReference type="Gene3D" id="1.10.1030.10">
    <property type="entry name" value="Carbamoyl-phosphate synthetase, large subunit oligomerisation domain"/>
    <property type="match status" value="1"/>
</dbReference>
<feature type="binding site" evidence="14">
    <location>
        <position position="822"/>
    </location>
    <ligand>
        <name>ATP</name>
        <dbReference type="ChEBI" id="CHEBI:30616"/>
        <label>2</label>
    </ligand>
</feature>
<keyword evidence="9 14" id="KW-0067">ATP-binding</keyword>
<feature type="binding site" evidence="14">
    <location>
        <position position="241"/>
    </location>
    <ligand>
        <name>ATP</name>
        <dbReference type="ChEBI" id="CHEBI:30616"/>
        <label>1</label>
    </ligand>
</feature>
<evidence type="ECO:0000259" key="16">
    <source>
        <dbReference type="PROSITE" id="PS51855"/>
    </source>
</evidence>
<comment type="similarity">
    <text evidence="2 14">Belongs to the CarB family.</text>
</comment>
<feature type="binding site" evidence="14">
    <location>
        <position position="879"/>
    </location>
    <ligand>
        <name>Mg(2+)</name>
        <dbReference type="ChEBI" id="CHEBI:18420"/>
        <label>4</label>
    </ligand>
</feature>
<comment type="domain">
    <text evidence="14">The large subunit is composed of 2 ATP-grasp domains that are involved in binding the 2 ATP molecules needed for carbamoyl phosphate synthesis. The N-terminal ATP-grasp domain (referred to as the carboxyphosphate synthetic component) catalyzes the ATP-dependent phosphorylation of hydrogencarbonate to carboxyphosphate and the subsequent nucleophilic attack by ammonia to form a carbamate intermediate. The C-terminal ATP-grasp domain (referred to as the carbamoyl phosphate synthetic component) then catalyzes the phosphorylation of carbamate with the second ATP to form the end product carbamoyl phosphate. The reactive and unstable enzyme intermediates are sequentially channeled from one active site to the next through the interior of the protein over a distance of at least 96 A.</text>
</comment>
<feature type="binding site" evidence="14">
    <location>
        <position position="242"/>
    </location>
    <ligand>
        <name>ATP</name>
        <dbReference type="ChEBI" id="CHEBI:30616"/>
        <label>1</label>
    </ligand>
</feature>
<dbReference type="PANTHER" id="PTHR11405">
    <property type="entry name" value="CARBAMOYLTRANSFERASE FAMILY MEMBER"/>
    <property type="match status" value="1"/>
</dbReference>
<evidence type="ECO:0000313" key="17">
    <source>
        <dbReference type="EMBL" id="QZD88353.1"/>
    </source>
</evidence>
<feature type="domain" description="ATP-grasp" evidence="15">
    <location>
        <begin position="715"/>
        <end position="906"/>
    </location>
</feature>
<dbReference type="InterPro" id="IPR033937">
    <property type="entry name" value="MGS_CPS_CarB"/>
</dbReference>
<dbReference type="Pfam" id="PF02787">
    <property type="entry name" value="CPSase_L_D3"/>
    <property type="match status" value="1"/>
</dbReference>
<proteinExistence type="inferred from homology"/>
<dbReference type="CDD" id="cd01424">
    <property type="entry name" value="MGS_CPS_II"/>
    <property type="match status" value="1"/>
</dbReference>
<feature type="binding site" evidence="14">
    <location>
        <position position="877"/>
    </location>
    <ligand>
        <name>Mn(2+)</name>
        <dbReference type="ChEBI" id="CHEBI:29035"/>
        <label>3</label>
    </ligand>
</feature>
<feature type="binding site" evidence="14">
    <location>
        <position position="877"/>
    </location>
    <ligand>
        <name>Mn(2+)</name>
        <dbReference type="ChEBI" id="CHEBI:29035"/>
        <label>4</label>
    </ligand>
</feature>
<keyword evidence="18" id="KW-1185">Reference proteome</keyword>
<feature type="binding site" evidence="14">
    <location>
        <position position="299"/>
    </location>
    <ligand>
        <name>ATP</name>
        <dbReference type="ChEBI" id="CHEBI:30616"/>
        <label>1</label>
    </ligand>
</feature>
<feature type="binding site" evidence="14">
    <location>
        <position position="877"/>
    </location>
    <ligand>
        <name>Mg(2+)</name>
        <dbReference type="ChEBI" id="CHEBI:18420"/>
        <label>4</label>
    </ligand>
</feature>
<evidence type="ECO:0000256" key="1">
    <source>
        <dbReference type="ARBA" id="ARBA00005077"/>
    </source>
</evidence>
<evidence type="ECO:0000256" key="10">
    <source>
        <dbReference type="ARBA" id="ARBA00022842"/>
    </source>
</evidence>
<dbReference type="InterPro" id="IPR006275">
    <property type="entry name" value="CPSase_lsu"/>
</dbReference>
<feature type="binding site" evidence="14">
    <location>
        <position position="877"/>
    </location>
    <ligand>
        <name>ATP</name>
        <dbReference type="ChEBI" id="CHEBI:30616"/>
        <label>2</label>
    </ligand>
</feature>
<keyword evidence="5 14" id="KW-0028">Amino-acid biosynthesis</keyword>
<dbReference type="SMART" id="SM00851">
    <property type="entry name" value="MGS"/>
    <property type="match status" value="1"/>
</dbReference>
<dbReference type="SMART" id="SM01096">
    <property type="entry name" value="CPSase_L_D3"/>
    <property type="match status" value="1"/>
</dbReference>
<feature type="binding site" evidence="14">
    <location>
        <position position="129"/>
    </location>
    <ligand>
        <name>ATP</name>
        <dbReference type="ChEBI" id="CHEBI:30616"/>
        <label>1</label>
    </ligand>
</feature>
<organism evidence="17 18">
    <name type="scientific">Qipengyuania psychrotolerans</name>
    <dbReference type="NCBI Taxonomy" id="2867238"/>
    <lineage>
        <taxon>Bacteria</taxon>
        <taxon>Pseudomonadati</taxon>
        <taxon>Pseudomonadota</taxon>
        <taxon>Alphaproteobacteria</taxon>
        <taxon>Sphingomonadales</taxon>
        <taxon>Erythrobacteraceae</taxon>
        <taxon>Qipengyuania</taxon>
    </lineage>
</organism>
<protein>
    <recommendedName>
        <fullName evidence="14">Carbamoyl phosphate synthase large chain</fullName>
        <ecNumber evidence="14">6.3.4.16</ecNumber>
        <ecNumber evidence="14">6.3.5.5</ecNumber>
    </recommendedName>
    <alternativeName>
        <fullName evidence="14">Carbamoyl phosphate synthetase ammonia chain</fullName>
    </alternativeName>
</protein>
<keyword evidence="8 14" id="KW-0547">Nucleotide-binding</keyword>
<feature type="binding site" evidence="14">
    <location>
        <position position="299"/>
    </location>
    <ligand>
        <name>Mn(2+)</name>
        <dbReference type="ChEBI" id="CHEBI:29035"/>
        <label>1</label>
    </ligand>
</feature>
<dbReference type="SUPFAM" id="SSF52440">
    <property type="entry name" value="PreATP-grasp domain"/>
    <property type="match status" value="2"/>
</dbReference>
<dbReference type="Pfam" id="PF25596">
    <property type="entry name" value="CPSase_L_D1"/>
    <property type="match status" value="2"/>
</dbReference>
<dbReference type="PROSITE" id="PS50975">
    <property type="entry name" value="ATP_GRASP"/>
    <property type="match status" value="2"/>
</dbReference>
<keyword evidence="6" id="KW-0479">Metal-binding</keyword>
<feature type="binding site" evidence="14">
    <location>
        <position position="823"/>
    </location>
    <ligand>
        <name>ATP</name>
        <dbReference type="ChEBI" id="CHEBI:30616"/>
        <label>2</label>
    </ligand>
</feature>
<evidence type="ECO:0000256" key="7">
    <source>
        <dbReference type="ARBA" id="ARBA00022737"/>
    </source>
</evidence>
<evidence type="ECO:0000256" key="5">
    <source>
        <dbReference type="ARBA" id="ARBA00022605"/>
    </source>
</evidence>
<feature type="domain" description="ATP-grasp" evidence="15">
    <location>
        <begin position="133"/>
        <end position="328"/>
    </location>
</feature>
<feature type="binding site" evidence="14">
    <location>
        <position position="865"/>
    </location>
    <ligand>
        <name>Mg(2+)</name>
        <dbReference type="ChEBI" id="CHEBI:18420"/>
        <label>3</label>
    </ligand>
</feature>
<gene>
    <name evidence="14 17" type="primary">carB</name>
    <name evidence="17" type="ORF">K3166_06740</name>
</gene>
<dbReference type="Pfam" id="PF02142">
    <property type="entry name" value="MGS"/>
    <property type="match status" value="1"/>
</dbReference>
<evidence type="ECO:0000259" key="15">
    <source>
        <dbReference type="PROSITE" id="PS50975"/>
    </source>
</evidence>
<comment type="function">
    <text evidence="14">Large subunit of the glutamine-dependent carbamoyl phosphate synthetase (CPSase). CPSase catalyzes the formation of carbamoyl phosphate from the ammonia moiety of glutamine, carbonate, and phosphate donated by ATP, constituting the first step of 2 biosynthetic pathways, one leading to arginine and/or urea and the other to pyrimidine nucleotides. The large subunit (synthetase) binds the substrates ammonia (free or transferred from glutamine from the small subunit), hydrogencarbonate and ATP and carries out an ATP-coupled ligase reaction, activating hydrogencarbonate by forming carboxy phosphate which reacts with ammonia to form carbamoyl phosphate.</text>
</comment>
<comment type="pathway">
    <text evidence="1 14">Amino-acid biosynthesis; L-arginine biosynthesis; carbamoyl phosphate from bicarbonate: step 1/1.</text>
</comment>
<evidence type="ECO:0000256" key="3">
    <source>
        <dbReference type="ARBA" id="ARBA00022571"/>
    </source>
</evidence>
<dbReference type="NCBIfam" id="TIGR01369">
    <property type="entry name" value="CPSaseII_lrg"/>
    <property type="match status" value="1"/>
</dbReference>
<feature type="domain" description="MGS-like" evidence="16">
    <location>
        <begin position="972"/>
        <end position="1107"/>
    </location>
</feature>
<feature type="binding site" evidence="14">
    <location>
        <position position="299"/>
    </location>
    <ligand>
        <name>Mn(2+)</name>
        <dbReference type="ChEBI" id="CHEBI:29035"/>
        <label>2</label>
    </ligand>
</feature>
<dbReference type="HAMAP" id="MF_01210_A">
    <property type="entry name" value="CPSase_L_chain_A"/>
    <property type="match status" value="1"/>
</dbReference>
<dbReference type="InterPro" id="IPR005480">
    <property type="entry name" value="CPSase_lsu_oligo"/>
</dbReference>
<dbReference type="PROSITE" id="PS00867">
    <property type="entry name" value="CPSASE_2"/>
    <property type="match status" value="2"/>
</dbReference>
<feature type="binding site" evidence="14">
    <location>
        <position position="285"/>
    </location>
    <ligand>
        <name>Mg(2+)</name>
        <dbReference type="ChEBI" id="CHEBI:18420"/>
        <label>1</label>
    </ligand>
</feature>